<feature type="domain" description="Major facilitator superfamily (MFS) profile" evidence="9">
    <location>
        <begin position="17"/>
        <end position="449"/>
    </location>
</feature>
<keyword evidence="7 8" id="KW-0472">Membrane</keyword>
<gene>
    <name evidence="10" type="ORF">HERILL_LOCUS11257</name>
</gene>
<keyword evidence="11" id="KW-1185">Reference proteome</keyword>
<sequence>MARNSSKYQCYATLCANLLSLCYGAFVGWPSAAFLLFQSEDSPFESGPLTTNEISWIGSILCIGGIFGNIFFGWLSDKLGRKLSMLLAVLPLLISWILIIVAKNAAYLILSRFLGGFAGGAIFILVPLYVTEISEDRIRGSLGSCLVLFCNMGMLLAFISGNYMAYNTSPYLYIGLIVVFLILFVFLPESPIYLMKSQKEMEAEESLRYYRNLRKISQPPECFKTEMEKLKCEYIEEKKASDDTALSWSDFNNPVARQVIMIGIALMALNQFCGCFAMINYTATIFEISGSSLSPNMSAIIVGVIQLLGSYVSTLLVERAGRKLLVMVSAFGTGFGHISLGMFCYLKALGCDVESFKWVPIASFSLVIFAASWGVLTLPFMMLTEITPLKIRNITVALCMASLWIFAFILVKYFPIVSAVLDLHGCLFIFAGCCFSGALFVLLFVPETKGKSLESIIAFFEARTK</sequence>
<feature type="transmembrane region" description="Helical" evidence="8">
    <location>
        <begin position="394"/>
        <end position="415"/>
    </location>
</feature>
<evidence type="ECO:0000259" key="9">
    <source>
        <dbReference type="PROSITE" id="PS50850"/>
    </source>
</evidence>
<dbReference type="GO" id="GO:0051119">
    <property type="term" value="F:sugar transmembrane transporter activity"/>
    <property type="evidence" value="ECO:0007669"/>
    <property type="project" value="InterPro"/>
</dbReference>
<evidence type="ECO:0000313" key="10">
    <source>
        <dbReference type="EMBL" id="CAD7088653.1"/>
    </source>
</evidence>
<evidence type="ECO:0000256" key="5">
    <source>
        <dbReference type="ARBA" id="ARBA00022692"/>
    </source>
</evidence>
<evidence type="ECO:0000256" key="3">
    <source>
        <dbReference type="ARBA" id="ARBA00022475"/>
    </source>
</evidence>
<dbReference type="EMBL" id="LR899012">
    <property type="protein sequence ID" value="CAD7088653.1"/>
    <property type="molecule type" value="Genomic_DNA"/>
</dbReference>
<dbReference type="Proteomes" id="UP000594454">
    <property type="component" value="Chromosome 4"/>
</dbReference>
<feature type="transmembrane region" description="Helical" evidence="8">
    <location>
        <begin position="12"/>
        <end position="36"/>
    </location>
</feature>
<feature type="transmembrane region" description="Helical" evidence="8">
    <location>
        <begin position="171"/>
        <end position="194"/>
    </location>
</feature>
<feature type="transmembrane region" description="Helical" evidence="8">
    <location>
        <begin position="259"/>
        <end position="279"/>
    </location>
</feature>
<keyword evidence="4" id="KW-0762">Sugar transport</keyword>
<evidence type="ECO:0000256" key="7">
    <source>
        <dbReference type="ARBA" id="ARBA00023136"/>
    </source>
</evidence>
<keyword evidence="6 8" id="KW-1133">Transmembrane helix</keyword>
<keyword evidence="3" id="KW-1003">Cell membrane</keyword>
<dbReference type="PROSITE" id="PS50850">
    <property type="entry name" value="MFS"/>
    <property type="match status" value="1"/>
</dbReference>
<keyword evidence="2" id="KW-0813">Transport</keyword>
<dbReference type="PROSITE" id="PS00217">
    <property type="entry name" value="SUGAR_TRANSPORT_2"/>
    <property type="match status" value="1"/>
</dbReference>
<dbReference type="CDD" id="cd17358">
    <property type="entry name" value="MFS_GLUT6_8_Class3_like"/>
    <property type="match status" value="1"/>
</dbReference>
<dbReference type="PANTHER" id="PTHR48021">
    <property type="match status" value="1"/>
</dbReference>
<evidence type="ECO:0000313" key="11">
    <source>
        <dbReference type="Proteomes" id="UP000594454"/>
    </source>
</evidence>
<evidence type="ECO:0000256" key="4">
    <source>
        <dbReference type="ARBA" id="ARBA00022597"/>
    </source>
</evidence>
<dbReference type="SUPFAM" id="SSF103473">
    <property type="entry name" value="MFS general substrate transporter"/>
    <property type="match status" value="1"/>
</dbReference>
<dbReference type="InterPro" id="IPR020846">
    <property type="entry name" value="MFS_dom"/>
</dbReference>
<feature type="transmembrane region" description="Helical" evidence="8">
    <location>
        <begin position="83"/>
        <end position="102"/>
    </location>
</feature>
<feature type="transmembrane region" description="Helical" evidence="8">
    <location>
        <begin position="324"/>
        <end position="346"/>
    </location>
</feature>
<dbReference type="AlphaFoldDB" id="A0A7R8YX59"/>
<dbReference type="InterPro" id="IPR005828">
    <property type="entry name" value="MFS_sugar_transport-like"/>
</dbReference>
<feature type="transmembrane region" description="Helical" evidence="8">
    <location>
        <begin position="108"/>
        <end position="130"/>
    </location>
</feature>
<organism evidence="10 11">
    <name type="scientific">Hermetia illucens</name>
    <name type="common">Black soldier fly</name>
    <dbReference type="NCBI Taxonomy" id="343691"/>
    <lineage>
        <taxon>Eukaryota</taxon>
        <taxon>Metazoa</taxon>
        <taxon>Ecdysozoa</taxon>
        <taxon>Arthropoda</taxon>
        <taxon>Hexapoda</taxon>
        <taxon>Insecta</taxon>
        <taxon>Pterygota</taxon>
        <taxon>Neoptera</taxon>
        <taxon>Endopterygota</taxon>
        <taxon>Diptera</taxon>
        <taxon>Brachycera</taxon>
        <taxon>Stratiomyomorpha</taxon>
        <taxon>Stratiomyidae</taxon>
        <taxon>Hermetiinae</taxon>
        <taxon>Hermetia</taxon>
    </lineage>
</organism>
<evidence type="ECO:0000256" key="6">
    <source>
        <dbReference type="ARBA" id="ARBA00022989"/>
    </source>
</evidence>
<comment type="subcellular location">
    <subcellularLocation>
        <location evidence="1">Cell membrane</location>
        <topology evidence="1">Multi-pass membrane protein</topology>
    </subcellularLocation>
</comment>
<dbReference type="Pfam" id="PF00083">
    <property type="entry name" value="Sugar_tr"/>
    <property type="match status" value="1"/>
</dbReference>
<dbReference type="InParanoid" id="A0A7R8YX59"/>
<feature type="transmembrane region" description="Helical" evidence="8">
    <location>
        <begin position="56"/>
        <end position="76"/>
    </location>
</feature>
<feature type="transmembrane region" description="Helical" evidence="8">
    <location>
        <begin position="427"/>
        <end position="445"/>
    </location>
</feature>
<dbReference type="FunFam" id="1.20.1250.20:FF:000218">
    <property type="entry name" value="facilitated trehalose transporter Tret1"/>
    <property type="match status" value="1"/>
</dbReference>
<dbReference type="FunCoup" id="A0A7R8YX59">
    <property type="interactions" value="3"/>
</dbReference>
<evidence type="ECO:0000256" key="2">
    <source>
        <dbReference type="ARBA" id="ARBA00022448"/>
    </source>
</evidence>
<dbReference type="Gene3D" id="1.20.1250.20">
    <property type="entry name" value="MFS general substrate transporter like domains"/>
    <property type="match status" value="1"/>
</dbReference>
<reference evidence="10 11" key="1">
    <citation type="submission" date="2020-11" db="EMBL/GenBank/DDBJ databases">
        <authorList>
            <person name="Wallbank WR R."/>
            <person name="Pardo Diaz C."/>
            <person name="Kozak K."/>
            <person name="Martin S."/>
            <person name="Jiggins C."/>
            <person name="Moest M."/>
            <person name="Warren A I."/>
            <person name="Generalovic N T."/>
            <person name="Byers J.R.P. K."/>
            <person name="Montejo-Kovacevich G."/>
            <person name="Yen C E."/>
        </authorList>
    </citation>
    <scope>NUCLEOTIDE SEQUENCE [LARGE SCALE GENOMIC DNA]</scope>
</reference>
<accession>A0A7R8YX59</accession>
<dbReference type="InterPro" id="IPR050549">
    <property type="entry name" value="MFS_Trehalose_Transporter"/>
</dbReference>
<feature type="transmembrane region" description="Helical" evidence="8">
    <location>
        <begin position="358"/>
        <end position="382"/>
    </location>
</feature>
<dbReference type="PANTHER" id="PTHR48021:SF33">
    <property type="entry name" value="AT22075P-RELATED"/>
    <property type="match status" value="1"/>
</dbReference>
<protein>
    <recommendedName>
        <fullName evidence="9">Major facilitator superfamily (MFS) profile domain-containing protein</fullName>
    </recommendedName>
</protein>
<proteinExistence type="predicted"/>
<feature type="transmembrane region" description="Helical" evidence="8">
    <location>
        <begin position="142"/>
        <end position="165"/>
    </location>
</feature>
<dbReference type="OrthoDB" id="8120565at2759"/>
<feature type="transmembrane region" description="Helical" evidence="8">
    <location>
        <begin position="299"/>
        <end position="317"/>
    </location>
</feature>
<keyword evidence="5 8" id="KW-0812">Transmembrane</keyword>
<dbReference type="InterPro" id="IPR044775">
    <property type="entry name" value="MFS_ERD6/Tret1-like"/>
</dbReference>
<name>A0A7R8YX59_HERIL</name>
<dbReference type="GO" id="GO:0005886">
    <property type="term" value="C:plasma membrane"/>
    <property type="evidence" value="ECO:0007669"/>
    <property type="project" value="UniProtKB-SubCell"/>
</dbReference>
<dbReference type="InterPro" id="IPR005829">
    <property type="entry name" value="Sugar_transporter_CS"/>
</dbReference>
<evidence type="ECO:0000256" key="8">
    <source>
        <dbReference type="SAM" id="Phobius"/>
    </source>
</evidence>
<evidence type="ECO:0000256" key="1">
    <source>
        <dbReference type="ARBA" id="ARBA00004651"/>
    </source>
</evidence>
<dbReference type="InterPro" id="IPR036259">
    <property type="entry name" value="MFS_trans_sf"/>
</dbReference>